<sequence>MFDVNFLTELINSNNIDEIVEFLKDNDLIQNKAPLCKKFTKEMKRDIKTTFCDNVILKIADIENSISMILRKFKYSVVPKYHSRQKPSVTPLQAMALTRNNFVVIYFLIFRHSHFCWFCEVQYKRKKSFKINSVNAEWCNIQSCINCKVKYLLQELLEKSYFFKVIISHFCTIRKNFYVFTFCTVKFHIAVKFRNLANSGPFIQKYPTSSYQKLTTDINSKTQEVRISNYLLCFEAVLPLYETLVSFQGLPERLRSETEPVSSYRFLVEEPHFGDTPDNLAFSYCFLSQIFSRTTIYHFCGLDTFFSPIFCQIKDFLRPSEELEREVFLLKNICVSTQIYIKIQSAFFSKGKGRIDERKSRRKEMYKLVLNCTVENCNYQINTTLKKQNKIMYMNLNKQNQKSR</sequence>
<comment type="caution">
    <text evidence="1">The sequence shown here is derived from an EMBL/GenBank/DDBJ whole genome shotgun (WGS) entry which is preliminary data.</text>
</comment>
<keyword evidence="2" id="KW-1185">Reference proteome</keyword>
<protein>
    <submittedName>
        <fullName evidence="1">Uncharacterized protein</fullName>
    </submittedName>
</protein>
<evidence type="ECO:0000313" key="1">
    <source>
        <dbReference type="EMBL" id="RNA19246.1"/>
    </source>
</evidence>
<reference evidence="1 2" key="1">
    <citation type="journal article" date="2018" name="Sci. Rep.">
        <title>Genomic signatures of local adaptation to the degree of environmental predictability in rotifers.</title>
        <authorList>
            <person name="Franch-Gras L."/>
            <person name="Hahn C."/>
            <person name="Garcia-Roger E.M."/>
            <person name="Carmona M.J."/>
            <person name="Serra M."/>
            <person name="Gomez A."/>
        </authorList>
    </citation>
    <scope>NUCLEOTIDE SEQUENCE [LARGE SCALE GENOMIC DNA]</scope>
    <source>
        <strain evidence="1">HYR1</strain>
    </source>
</reference>
<evidence type="ECO:0000313" key="2">
    <source>
        <dbReference type="Proteomes" id="UP000276133"/>
    </source>
</evidence>
<gene>
    <name evidence="1" type="ORF">BpHYR1_048101</name>
</gene>
<name>A0A3M7R6S8_BRAPC</name>
<dbReference type="Proteomes" id="UP000276133">
    <property type="component" value="Unassembled WGS sequence"/>
</dbReference>
<dbReference type="EMBL" id="REGN01004083">
    <property type="protein sequence ID" value="RNA19246.1"/>
    <property type="molecule type" value="Genomic_DNA"/>
</dbReference>
<proteinExistence type="predicted"/>
<dbReference type="AlphaFoldDB" id="A0A3M7R6S8"/>
<organism evidence="1 2">
    <name type="scientific">Brachionus plicatilis</name>
    <name type="common">Marine rotifer</name>
    <name type="synonym">Brachionus muelleri</name>
    <dbReference type="NCBI Taxonomy" id="10195"/>
    <lineage>
        <taxon>Eukaryota</taxon>
        <taxon>Metazoa</taxon>
        <taxon>Spiralia</taxon>
        <taxon>Gnathifera</taxon>
        <taxon>Rotifera</taxon>
        <taxon>Eurotatoria</taxon>
        <taxon>Monogononta</taxon>
        <taxon>Pseudotrocha</taxon>
        <taxon>Ploima</taxon>
        <taxon>Brachionidae</taxon>
        <taxon>Brachionus</taxon>
    </lineage>
</organism>
<accession>A0A3M7R6S8</accession>